<dbReference type="AlphaFoldDB" id="A0A9D2C9I1"/>
<evidence type="ECO:0008006" key="3">
    <source>
        <dbReference type="Google" id="ProtNLM"/>
    </source>
</evidence>
<evidence type="ECO:0000313" key="1">
    <source>
        <dbReference type="EMBL" id="HIY65390.1"/>
    </source>
</evidence>
<organism evidence="1 2">
    <name type="scientific">Candidatus Agrococcus pullicola</name>
    <dbReference type="NCBI Taxonomy" id="2838429"/>
    <lineage>
        <taxon>Bacteria</taxon>
        <taxon>Bacillati</taxon>
        <taxon>Actinomycetota</taxon>
        <taxon>Actinomycetes</taxon>
        <taxon>Micrococcales</taxon>
        <taxon>Microbacteriaceae</taxon>
        <taxon>Agrococcus</taxon>
    </lineage>
</organism>
<gene>
    <name evidence="1" type="ORF">H9830_03835</name>
</gene>
<reference evidence="1" key="1">
    <citation type="journal article" date="2021" name="PeerJ">
        <title>Extensive microbial diversity within the chicken gut microbiome revealed by metagenomics and culture.</title>
        <authorList>
            <person name="Gilroy R."/>
            <person name="Ravi A."/>
            <person name="Getino M."/>
            <person name="Pursley I."/>
            <person name="Horton D.L."/>
            <person name="Alikhan N.F."/>
            <person name="Baker D."/>
            <person name="Gharbi K."/>
            <person name="Hall N."/>
            <person name="Watson M."/>
            <person name="Adriaenssens E.M."/>
            <person name="Foster-Nyarko E."/>
            <person name="Jarju S."/>
            <person name="Secka A."/>
            <person name="Antonio M."/>
            <person name="Oren A."/>
            <person name="Chaudhuri R.R."/>
            <person name="La Ragione R."/>
            <person name="Hildebrand F."/>
            <person name="Pallen M.J."/>
        </authorList>
    </citation>
    <scope>NUCLEOTIDE SEQUENCE</scope>
    <source>
        <strain evidence="1">ChiGjej1B1-98</strain>
    </source>
</reference>
<accession>A0A9D2C9I1</accession>
<dbReference type="EMBL" id="DXDC01000116">
    <property type="protein sequence ID" value="HIY65390.1"/>
    <property type="molecule type" value="Genomic_DNA"/>
</dbReference>
<proteinExistence type="predicted"/>
<reference evidence="1" key="2">
    <citation type="submission" date="2021-04" db="EMBL/GenBank/DDBJ databases">
        <authorList>
            <person name="Gilroy R."/>
        </authorList>
    </citation>
    <scope>NUCLEOTIDE SEQUENCE</scope>
    <source>
        <strain evidence="1">ChiGjej1B1-98</strain>
    </source>
</reference>
<dbReference type="Proteomes" id="UP000824005">
    <property type="component" value="Unassembled WGS sequence"/>
</dbReference>
<evidence type="ECO:0000313" key="2">
    <source>
        <dbReference type="Proteomes" id="UP000824005"/>
    </source>
</evidence>
<sequence length="114" mass="12294">MSAIELATFQVDDVAVEGLLADRPRMIAALHAAHPALERAYLTRADDGSFVDVIVWNSREAALSAAAHASEIPVVRAWFEYIAQSGGIRHVDILDAYVPSERESSGDESSAVND</sequence>
<name>A0A9D2C9I1_9MICO</name>
<protein>
    <recommendedName>
        <fullName evidence="3">ABM domain-containing protein</fullName>
    </recommendedName>
</protein>
<comment type="caution">
    <text evidence="1">The sequence shown here is derived from an EMBL/GenBank/DDBJ whole genome shotgun (WGS) entry which is preliminary data.</text>
</comment>